<evidence type="ECO:0000256" key="1">
    <source>
        <dbReference type="ARBA" id="ARBA00022729"/>
    </source>
</evidence>
<sequence>MIKKILPYSTLALALTAASGASVAASDDQYKATDKPLEMTIHMHVGNKYAWDEEWPVAKEYEKYTGIKLKGVASKIGTNSQELFNLMLVSGNLPDFVGGNALKDSFFQYGMEGAFLPLNDLIEQYAPNIKAFFEQYPDKKKAITAPDGNIYHIAYFPDGQAARAYYIRQDWLDKLGLEQPQTVDELYTVLKAFRDQDPNGNGKKDEVPAFFRHWEEMIRLVTLWDARTTGMDSAHQFYIKDKTTAQHGYVEENYRTGIRNLAKWYKEGLIDQEVFTRGSKARDYLLSNNLGGMTHDWFASTAGYNDSLKDRVPGFEWIPMAPPATPSGVRIEENGRATVKPDGWALTYSNRDPIASIKYMDFIFTEKGRNIANFGVEGVHWTMVDGKATYTDEVLNADTAVNTQMRNVGAQIPLGYPQDYNYEKQWTNEIAAKGIEMYTDNNYIIEQFNGVAMTVAERLVYDKYWPGILTYMLEAQQRWILGSADVDEEWDGYIARINKLGYDKVIKVYQAAYDRQYK</sequence>
<dbReference type="Proteomes" id="UP001209713">
    <property type="component" value="Unassembled WGS sequence"/>
</dbReference>
<feature type="signal peptide" evidence="2">
    <location>
        <begin position="1"/>
        <end position="24"/>
    </location>
</feature>
<feature type="chain" id="PRO_5045209166" evidence="2">
    <location>
        <begin position="25"/>
        <end position="518"/>
    </location>
</feature>
<dbReference type="InterPro" id="IPR050490">
    <property type="entry name" value="Bact_solute-bd_prot1"/>
</dbReference>
<evidence type="ECO:0000313" key="4">
    <source>
        <dbReference type="Proteomes" id="UP001209713"/>
    </source>
</evidence>
<reference evidence="3 4" key="1">
    <citation type="submission" date="2022-10" db="EMBL/GenBank/DDBJ databases">
        <title>Marinomonas transparenta sp. nov. and Marinomonas sargassi sp. nov., isolated from marine alga (Sargassum natans (L.) Gaillon).</title>
        <authorList>
            <person name="Wang Y."/>
        </authorList>
    </citation>
    <scope>NUCLEOTIDE SEQUENCE [LARGE SCALE GENOMIC DNA]</scope>
    <source>
        <strain evidence="3 4">C2222</strain>
    </source>
</reference>
<dbReference type="EMBL" id="JAOVZB010000007">
    <property type="protein sequence ID" value="MCV2404001.1"/>
    <property type="molecule type" value="Genomic_DNA"/>
</dbReference>
<comment type="caution">
    <text evidence="3">The sequence shown here is derived from an EMBL/GenBank/DDBJ whole genome shotgun (WGS) entry which is preliminary data.</text>
</comment>
<keyword evidence="1 2" id="KW-0732">Signal</keyword>
<dbReference type="Gene3D" id="3.40.190.10">
    <property type="entry name" value="Periplasmic binding protein-like II"/>
    <property type="match status" value="2"/>
</dbReference>
<dbReference type="PANTHER" id="PTHR43649">
    <property type="entry name" value="ARABINOSE-BINDING PROTEIN-RELATED"/>
    <property type="match status" value="1"/>
</dbReference>
<gene>
    <name evidence="3" type="ORF">OFY17_14115</name>
</gene>
<dbReference type="RefSeq" id="WP_263531385.1">
    <property type="nucleotide sequence ID" value="NZ_JAOVZB010000007.1"/>
</dbReference>
<proteinExistence type="predicted"/>
<evidence type="ECO:0000256" key="2">
    <source>
        <dbReference type="SAM" id="SignalP"/>
    </source>
</evidence>
<keyword evidence="4" id="KW-1185">Reference proteome</keyword>
<evidence type="ECO:0000313" key="3">
    <source>
        <dbReference type="EMBL" id="MCV2404001.1"/>
    </source>
</evidence>
<protein>
    <submittedName>
        <fullName evidence="3">Extracellular solute-binding protein</fullName>
    </submittedName>
</protein>
<dbReference type="SUPFAM" id="SSF53850">
    <property type="entry name" value="Periplasmic binding protein-like II"/>
    <property type="match status" value="1"/>
</dbReference>
<accession>A0ABT2YVT5</accession>
<name>A0ABT2YVT5_9GAMM</name>
<dbReference type="PANTHER" id="PTHR43649:SF33">
    <property type="entry name" value="POLYGALACTURONAN_RHAMNOGALACTURONAN-BINDING PROTEIN YTCQ"/>
    <property type="match status" value="1"/>
</dbReference>
<organism evidence="3 4">
    <name type="scientific">Marinomonas sargassi</name>
    <dbReference type="NCBI Taxonomy" id="2984494"/>
    <lineage>
        <taxon>Bacteria</taxon>
        <taxon>Pseudomonadati</taxon>
        <taxon>Pseudomonadota</taxon>
        <taxon>Gammaproteobacteria</taxon>
        <taxon>Oceanospirillales</taxon>
        <taxon>Oceanospirillaceae</taxon>
        <taxon>Marinomonas</taxon>
    </lineage>
</organism>